<evidence type="ECO:0000313" key="3">
    <source>
        <dbReference type="Proteomes" id="UP000238801"/>
    </source>
</evidence>
<comment type="caution">
    <text evidence="2">The sequence shown here is derived from an EMBL/GenBank/DDBJ whole genome shotgun (WGS) entry which is preliminary data.</text>
</comment>
<gene>
    <name evidence="2" type="ORF">BCF33_2625</name>
</gene>
<feature type="region of interest" description="Disordered" evidence="1">
    <location>
        <begin position="190"/>
        <end position="233"/>
    </location>
</feature>
<keyword evidence="3" id="KW-1185">Reference proteome</keyword>
<organism evidence="2 3">
    <name type="scientific">Hasllibacter halocynthiae</name>
    <dbReference type="NCBI Taxonomy" id="595589"/>
    <lineage>
        <taxon>Bacteria</taxon>
        <taxon>Pseudomonadati</taxon>
        <taxon>Pseudomonadota</taxon>
        <taxon>Alphaproteobacteria</taxon>
        <taxon>Rhodobacterales</taxon>
        <taxon>Roseobacteraceae</taxon>
        <taxon>Hasllibacter</taxon>
    </lineage>
</organism>
<dbReference type="RefSeq" id="WP_106161297.1">
    <property type="nucleotide sequence ID" value="NZ_PVTT01000002.1"/>
</dbReference>
<proteinExistence type="predicted"/>
<name>A0A2T0X470_9RHOB</name>
<evidence type="ECO:0000256" key="1">
    <source>
        <dbReference type="SAM" id="MobiDB-lite"/>
    </source>
</evidence>
<feature type="compositionally biased region" description="Low complexity" evidence="1">
    <location>
        <begin position="22"/>
        <end position="49"/>
    </location>
</feature>
<feature type="compositionally biased region" description="Low complexity" evidence="1">
    <location>
        <begin position="216"/>
        <end position="233"/>
    </location>
</feature>
<accession>A0A2T0X470</accession>
<feature type="compositionally biased region" description="Basic and acidic residues" evidence="1">
    <location>
        <begin position="80"/>
        <end position="109"/>
    </location>
</feature>
<evidence type="ECO:0000313" key="2">
    <source>
        <dbReference type="EMBL" id="PRY93741.1"/>
    </source>
</evidence>
<reference evidence="2 3" key="1">
    <citation type="submission" date="2018-03" db="EMBL/GenBank/DDBJ databases">
        <title>Genomic Encyclopedia of Archaeal and Bacterial Type Strains, Phase II (KMG-II): from individual species to whole genera.</title>
        <authorList>
            <person name="Goeker M."/>
        </authorList>
    </citation>
    <scope>NUCLEOTIDE SEQUENCE [LARGE SCALE GENOMIC DNA]</scope>
    <source>
        <strain evidence="2 3">DSM 29318</strain>
    </source>
</reference>
<dbReference type="EMBL" id="PVTT01000002">
    <property type="protein sequence ID" value="PRY93741.1"/>
    <property type="molecule type" value="Genomic_DNA"/>
</dbReference>
<dbReference type="OrthoDB" id="7744082at2"/>
<dbReference type="Proteomes" id="UP000238801">
    <property type="component" value="Unassembled WGS sequence"/>
</dbReference>
<protein>
    <submittedName>
        <fullName evidence="2">Uncharacterized protein</fullName>
    </submittedName>
</protein>
<feature type="compositionally biased region" description="Basic and acidic residues" evidence="1">
    <location>
        <begin position="51"/>
        <end position="64"/>
    </location>
</feature>
<dbReference type="Gene3D" id="1.20.120.20">
    <property type="entry name" value="Apolipoprotein"/>
    <property type="match status" value="1"/>
</dbReference>
<sequence>MADNDKMKSTNPPTGNAGKGSGPNTASNPSTTTSTTPASSTAQAGGTAAKAEAEKREADLKGEAKAAAGEVHSRAAAATDELKDEASKLSDQAKRRAEAKLHDAQEAGAERAQTLAERMRAAGEEFGEGSLPDRYVGRMADSISDAAEAFASKDPGALLADVNAFARRNPTAFLGGAALLGFAVARFAKASTPPARDSHSYGTRPDYARDTRPDYAAPAARPVTAPAVRTSEK</sequence>
<dbReference type="AlphaFoldDB" id="A0A2T0X470"/>
<feature type="region of interest" description="Disordered" evidence="1">
    <location>
        <begin position="1"/>
        <end position="113"/>
    </location>
</feature>